<dbReference type="EMBL" id="FOMO01000005">
    <property type="protein sequence ID" value="SFD92440.1"/>
    <property type="molecule type" value="Genomic_DNA"/>
</dbReference>
<evidence type="ECO:0000256" key="1">
    <source>
        <dbReference type="SAM" id="MobiDB-lite"/>
    </source>
</evidence>
<name>A0A1I1WH74_PSEOC</name>
<dbReference type="Proteomes" id="UP000243950">
    <property type="component" value="Unassembled WGS sequence"/>
</dbReference>
<dbReference type="AlphaFoldDB" id="A0A1I1WH74"/>
<evidence type="ECO:0000313" key="2">
    <source>
        <dbReference type="EMBL" id="SFD92440.1"/>
    </source>
</evidence>
<proteinExistence type="predicted"/>
<evidence type="ECO:0000313" key="3">
    <source>
        <dbReference type="Proteomes" id="UP000243950"/>
    </source>
</evidence>
<protein>
    <recommendedName>
        <fullName evidence="4">Virus tail fibre assembly protein, lambda gpK</fullName>
    </recommendedName>
</protein>
<feature type="region of interest" description="Disordered" evidence="1">
    <location>
        <begin position="69"/>
        <end position="94"/>
    </location>
</feature>
<dbReference type="RefSeq" id="WP_093504920.1">
    <property type="nucleotide sequence ID" value="NZ_BSSG01000005.1"/>
</dbReference>
<reference evidence="3" key="1">
    <citation type="submission" date="2016-10" db="EMBL/GenBank/DDBJ databases">
        <authorList>
            <person name="Varghese N."/>
            <person name="Submissions S."/>
        </authorList>
    </citation>
    <scope>NUCLEOTIDE SEQUENCE [LARGE SCALE GENOMIC DNA]</scope>
    <source>
        <strain evidence="3">JCM 2783</strain>
    </source>
</reference>
<accession>A0A1I1WH74</accession>
<evidence type="ECO:0008006" key="4">
    <source>
        <dbReference type="Google" id="ProtNLM"/>
    </source>
</evidence>
<organism evidence="2 3">
    <name type="scientific">Pseudomonas straminea</name>
    <dbReference type="NCBI Taxonomy" id="47882"/>
    <lineage>
        <taxon>Bacteria</taxon>
        <taxon>Pseudomonadati</taxon>
        <taxon>Pseudomonadota</taxon>
        <taxon>Gammaproteobacteria</taxon>
        <taxon>Pseudomonadales</taxon>
        <taxon>Pseudomonadaceae</taxon>
        <taxon>Phytopseudomonas</taxon>
    </lineage>
</organism>
<sequence>MHIYIQDNAGALTGPLDLPETPGIGIQLPSNGIQLASKLAKPMAGKTWALVDGRPAQIADFRGQVYSTETGAPQHHDSLGPLPESLTAQPRPSLDHKWKGTTWVIDAELQAANRQALLTKLCKSIDTDADAARAAVIGSPMRAVEYDRARLEAEQFRAAGYEGEAPPMVAAWVTSERNAQAAAEDILREAAQYEHALVQVRTIRLQAKEQIRALMAAGDVDQAAQLTEQTIADLAACVQGVGNA</sequence>
<keyword evidence="3" id="KW-1185">Reference proteome</keyword>
<gene>
    <name evidence="2" type="ORF">SAMN05216372_105380</name>
</gene>